<name>A0A916WCA0_9HYPH</name>
<dbReference type="InterPro" id="IPR050879">
    <property type="entry name" value="Acyltransferase_3"/>
</dbReference>
<feature type="transmembrane region" description="Helical" evidence="1">
    <location>
        <begin position="121"/>
        <end position="139"/>
    </location>
</feature>
<keyword evidence="1" id="KW-0472">Membrane</keyword>
<feature type="transmembrane region" description="Helical" evidence="1">
    <location>
        <begin position="302"/>
        <end position="323"/>
    </location>
</feature>
<dbReference type="Pfam" id="PF01757">
    <property type="entry name" value="Acyl_transf_3"/>
    <property type="match status" value="1"/>
</dbReference>
<keyword evidence="1" id="KW-1133">Transmembrane helix</keyword>
<feature type="domain" description="Acyltransferase 3" evidence="2">
    <location>
        <begin position="29"/>
        <end position="353"/>
    </location>
</feature>
<keyword evidence="4" id="KW-1185">Reference proteome</keyword>
<feature type="transmembrane region" description="Helical" evidence="1">
    <location>
        <begin position="177"/>
        <end position="199"/>
    </location>
</feature>
<feature type="transmembrane region" description="Helical" evidence="1">
    <location>
        <begin position="95"/>
        <end position="115"/>
    </location>
</feature>
<evidence type="ECO:0000313" key="3">
    <source>
        <dbReference type="EMBL" id="GGA85635.1"/>
    </source>
</evidence>
<gene>
    <name evidence="3" type="ORF">GCM10011491_11540</name>
</gene>
<evidence type="ECO:0000313" key="4">
    <source>
        <dbReference type="Proteomes" id="UP000646478"/>
    </source>
</evidence>
<dbReference type="PANTHER" id="PTHR23028">
    <property type="entry name" value="ACETYLTRANSFERASE"/>
    <property type="match status" value="1"/>
</dbReference>
<comment type="caution">
    <text evidence="3">The sequence shown here is derived from an EMBL/GenBank/DDBJ whole genome shotgun (WGS) entry which is preliminary data.</text>
</comment>
<dbReference type="AlphaFoldDB" id="A0A916WCA0"/>
<sequence length="394" mass="43406">MRDDTIALRTGDFLMPAGEARPSTAQKIPALDGFRALSILIVMASHSGLQDRIPGVFGVTVFFFISGFLITTLLIDEHRRSGTIAVGAFYMRRFLRLFPPLFVFVALSGAVWVAIGERLHPLGVVGALAYMTNYLVIFVPDIMQGIGGQLWSLAVEEHFYIFFPWLMLFVLPRRSMLVPTLVGLCIASLAVRIGVALAAPEEATQYNGIATEARMDAILYGALAAILRDAPKARGLMDRLTRPSVVGIALIILLATFLIRDPFFRSTLRYTIQSLALMPPILALTSTSRFPVVRKLLDSRPLVMIGLLSYSLYLWHLAGLDLGNFAARHLSLPGILGWVLGWIITFGAAALSYRLVERPFFSLRRRFGSHLHTQQTAAPALVSPTLKLQDGRVA</sequence>
<proteinExistence type="predicted"/>
<dbReference type="PANTHER" id="PTHR23028:SF53">
    <property type="entry name" value="ACYL_TRANSF_3 DOMAIN-CONTAINING PROTEIN"/>
    <property type="match status" value="1"/>
</dbReference>
<feature type="transmembrane region" description="Helical" evidence="1">
    <location>
        <begin position="53"/>
        <end position="75"/>
    </location>
</feature>
<organism evidence="3 4">
    <name type="scientific">Brucella endophytica</name>
    <dbReference type="NCBI Taxonomy" id="1963359"/>
    <lineage>
        <taxon>Bacteria</taxon>
        <taxon>Pseudomonadati</taxon>
        <taxon>Pseudomonadota</taxon>
        <taxon>Alphaproteobacteria</taxon>
        <taxon>Hyphomicrobiales</taxon>
        <taxon>Brucellaceae</taxon>
        <taxon>Brucella/Ochrobactrum group</taxon>
        <taxon>Brucella</taxon>
    </lineage>
</organism>
<dbReference type="GO" id="GO:0016747">
    <property type="term" value="F:acyltransferase activity, transferring groups other than amino-acyl groups"/>
    <property type="evidence" value="ECO:0007669"/>
    <property type="project" value="InterPro"/>
</dbReference>
<feature type="transmembrane region" description="Helical" evidence="1">
    <location>
        <begin position="151"/>
        <end position="171"/>
    </location>
</feature>
<accession>A0A916WCA0</accession>
<protein>
    <recommendedName>
        <fullName evidence="2">Acyltransferase 3 domain-containing protein</fullName>
    </recommendedName>
</protein>
<dbReference type="GO" id="GO:0009103">
    <property type="term" value="P:lipopolysaccharide biosynthetic process"/>
    <property type="evidence" value="ECO:0007669"/>
    <property type="project" value="TreeGrafter"/>
</dbReference>
<reference evidence="3" key="2">
    <citation type="submission" date="2020-09" db="EMBL/GenBank/DDBJ databases">
        <authorList>
            <person name="Sun Q."/>
            <person name="Zhou Y."/>
        </authorList>
    </citation>
    <scope>NUCLEOTIDE SEQUENCE</scope>
    <source>
        <strain evidence="3">CGMCC 1.15082</strain>
    </source>
</reference>
<evidence type="ECO:0000259" key="2">
    <source>
        <dbReference type="Pfam" id="PF01757"/>
    </source>
</evidence>
<feature type="transmembrane region" description="Helical" evidence="1">
    <location>
        <begin position="240"/>
        <end position="259"/>
    </location>
</feature>
<dbReference type="GO" id="GO:0016020">
    <property type="term" value="C:membrane"/>
    <property type="evidence" value="ECO:0007669"/>
    <property type="project" value="TreeGrafter"/>
</dbReference>
<reference evidence="3" key="1">
    <citation type="journal article" date="2014" name="Int. J. Syst. Evol. Microbiol.">
        <title>Complete genome sequence of Corynebacterium casei LMG S-19264T (=DSM 44701T), isolated from a smear-ripened cheese.</title>
        <authorList>
            <consortium name="US DOE Joint Genome Institute (JGI-PGF)"/>
            <person name="Walter F."/>
            <person name="Albersmeier A."/>
            <person name="Kalinowski J."/>
            <person name="Ruckert C."/>
        </authorList>
    </citation>
    <scope>NUCLEOTIDE SEQUENCE</scope>
    <source>
        <strain evidence="3">CGMCC 1.15082</strain>
    </source>
</reference>
<feature type="transmembrane region" description="Helical" evidence="1">
    <location>
        <begin position="335"/>
        <end position="356"/>
    </location>
</feature>
<dbReference type="Proteomes" id="UP000646478">
    <property type="component" value="Unassembled WGS sequence"/>
</dbReference>
<dbReference type="InterPro" id="IPR002656">
    <property type="entry name" value="Acyl_transf_3_dom"/>
</dbReference>
<dbReference type="RefSeq" id="WP_188822354.1">
    <property type="nucleotide sequence ID" value="NZ_BMHH01000003.1"/>
</dbReference>
<evidence type="ECO:0000256" key="1">
    <source>
        <dbReference type="SAM" id="Phobius"/>
    </source>
</evidence>
<dbReference type="EMBL" id="BMHH01000003">
    <property type="protein sequence ID" value="GGA85635.1"/>
    <property type="molecule type" value="Genomic_DNA"/>
</dbReference>
<keyword evidence="1" id="KW-0812">Transmembrane</keyword>